<dbReference type="Bgee" id="ENSOCUG00000004952">
    <property type="expression patterns" value="Expressed in blood and 1 other cell type or tissue"/>
</dbReference>
<keyword evidence="7" id="KW-0325">Glycoprotein</keyword>
<keyword evidence="2" id="KW-1003">Cell membrane</keyword>
<feature type="transmembrane region" description="Helical" evidence="10">
    <location>
        <begin position="318"/>
        <end position="336"/>
    </location>
</feature>
<dbReference type="SMART" id="SM00408">
    <property type="entry name" value="IGc2"/>
    <property type="match status" value="3"/>
</dbReference>
<dbReference type="Ensembl" id="ENSOCUT00000004954.3">
    <property type="protein sequence ID" value="ENSOCUP00000004287.3"/>
    <property type="gene ID" value="ENSOCUG00000004952.3"/>
</dbReference>
<keyword evidence="6" id="KW-1015">Disulfide bond</keyword>
<proteinExistence type="predicted"/>
<keyword evidence="8" id="KW-0393">Immunoglobulin domain</keyword>
<dbReference type="GO" id="GO:0007166">
    <property type="term" value="P:cell surface receptor signaling pathway"/>
    <property type="evidence" value="ECO:0007669"/>
    <property type="project" value="TreeGrafter"/>
</dbReference>
<evidence type="ECO:0000313" key="14">
    <source>
        <dbReference type="Proteomes" id="UP000001811"/>
    </source>
</evidence>
<evidence type="ECO:0000256" key="4">
    <source>
        <dbReference type="ARBA" id="ARBA00022737"/>
    </source>
</evidence>
<dbReference type="eggNOG" id="ENOG502S65W">
    <property type="taxonomic scope" value="Eukaryota"/>
</dbReference>
<dbReference type="GO" id="GO:0015026">
    <property type="term" value="F:coreceptor activity"/>
    <property type="evidence" value="ECO:0007669"/>
    <property type="project" value="Ensembl"/>
</dbReference>
<dbReference type="SUPFAM" id="SSF48726">
    <property type="entry name" value="Immunoglobulin"/>
    <property type="match status" value="3"/>
</dbReference>
<feature type="chain" id="PRO_5023914179" evidence="11">
    <location>
        <begin position="20"/>
        <end position="435"/>
    </location>
</feature>
<keyword evidence="3 11" id="KW-0732">Signal</keyword>
<reference evidence="13" key="3">
    <citation type="submission" date="2025-09" db="UniProtKB">
        <authorList>
            <consortium name="Ensembl"/>
        </authorList>
    </citation>
    <scope>IDENTIFICATION</scope>
    <source>
        <strain evidence="13">Thorbecke</strain>
    </source>
</reference>
<dbReference type="HOGENOM" id="CLU_023383_0_1_1"/>
<dbReference type="PANTHER" id="PTHR11481:SF117">
    <property type="entry name" value="FC RECEPTOR-LIKE PROTEIN 1"/>
    <property type="match status" value="1"/>
</dbReference>
<dbReference type="Pfam" id="PF13927">
    <property type="entry name" value="Ig_3"/>
    <property type="match status" value="2"/>
</dbReference>
<evidence type="ECO:0000256" key="3">
    <source>
        <dbReference type="ARBA" id="ARBA00022729"/>
    </source>
</evidence>
<sequence>MLLSLLLLICALLCEQAELLQPPVLIFRPTSPKEGSPVTLTCMIRPTPHKSEVQLQFRFYRDTRVLQPGWSTSSEFQIPSVRREDSDSYWCEAKTVNSETKIKSSKSQMHVHRVPVSDVSLDTWPPGGQVTKGDKLVLICSVAKGTGDITFFWYKGSLGLNLERKTQRSLTAEFEIPSVRESDAEGYYCAADNGFGPRLSGLVGITVRSPVSRPVLTLRAPRAQAVVGDVVELHCEAPRGSSPLLYRFYHEDAILENSSVPFGQGVSFNLSLTAEHSGNYSCEIDNGHELQHSETVTLAVKVPTGERSDRLTAGVMEGLLGSLGPAIMALLFCCWLKKKIGRRSPRNPPRSPPSPVHQESTHLNSLDPGKLQPIYENVSAVSGDGIYSSVYQIQQELDSTAVEPTGTHVMNKESSDIYSRVRKEDFTDVDYEDAM</sequence>
<evidence type="ECO:0000259" key="12">
    <source>
        <dbReference type="PROSITE" id="PS50835"/>
    </source>
</evidence>
<dbReference type="Gene3D" id="2.60.40.10">
    <property type="entry name" value="Immunoglobulins"/>
    <property type="match status" value="3"/>
</dbReference>
<dbReference type="AlphaFoldDB" id="G1SMW2"/>
<keyword evidence="4" id="KW-0677">Repeat</keyword>
<dbReference type="FunCoup" id="G1SMW2">
    <property type="interactions" value="4"/>
</dbReference>
<dbReference type="PaxDb" id="9986-ENSOCUP00000004287"/>
<evidence type="ECO:0000256" key="7">
    <source>
        <dbReference type="ARBA" id="ARBA00023180"/>
    </source>
</evidence>
<evidence type="ECO:0000256" key="1">
    <source>
        <dbReference type="ARBA" id="ARBA00004236"/>
    </source>
</evidence>
<dbReference type="InterPro" id="IPR050488">
    <property type="entry name" value="Ig_Fc_receptor"/>
</dbReference>
<dbReference type="GO" id="GO:0004888">
    <property type="term" value="F:transmembrane signaling receptor activity"/>
    <property type="evidence" value="ECO:0007669"/>
    <property type="project" value="TreeGrafter"/>
</dbReference>
<feature type="compositionally biased region" description="Pro residues" evidence="9">
    <location>
        <begin position="346"/>
        <end position="355"/>
    </location>
</feature>
<dbReference type="InParanoid" id="G1SMW2"/>
<dbReference type="GO" id="GO:0009897">
    <property type="term" value="C:external side of plasma membrane"/>
    <property type="evidence" value="ECO:0007669"/>
    <property type="project" value="TreeGrafter"/>
</dbReference>
<dbReference type="GO" id="GO:0042113">
    <property type="term" value="P:B cell activation"/>
    <property type="evidence" value="ECO:0007669"/>
    <property type="project" value="Ensembl"/>
</dbReference>
<protein>
    <submittedName>
        <fullName evidence="13">Fc receptor like 1</fullName>
    </submittedName>
</protein>
<dbReference type="EMBL" id="AAGW02000371">
    <property type="status" value="NOT_ANNOTATED_CDS"/>
    <property type="molecule type" value="Genomic_DNA"/>
</dbReference>
<reference evidence="13" key="2">
    <citation type="submission" date="2025-08" db="UniProtKB">
        <authorList>
            <consortium name="Ensembl"/>
        </authorList>
    </citation>
    <scope>IDENTIFICATION</scope>
    <source>
        <strain evidence="13">Thorbecke</strain>
    </source>
</reference>
<dbReference type="InterPro" id="IPR003599">
    <property type="entry name" value="Ig_sub"/>
</dbReference>
<evidence type="ECO:0000256" key="6">
    <source>
        <dbReference type="ARBA" id="ARBA00023157"/>
    </source>
</evidence>
<dbReference type="InterPro" id="IPR013783">
    <property type="entry name" value="Ig-like_fold"/>
</dbReference>
<dbReference type="InterPro" id="IPR007110">
    <property type="entry name" value="Ig-like_dom"/>
</dbReference>
<reference evidence="13 14" key="1">
    <citation type="journal article" date="2011" name="Nature">
        <title>A high-resolution map of human evolutionary constraint using 29 mammals.</title>
        <authorList>
            <person name="Lindblad-Toh K."/>
            <person name="Garber M."/>
            <person name="Zuk O."/>
            <person name="Lin M.F."/>
            <person name="Parker B.J."/>
            <person name="Washietl S."/>
            <person name="Kheradpour P."/>
            <person name="Ernst J."/>
            <person name="Jordan G."/>
            <person name="Mauceli E."/>
            <person name="Ward L.D."/>
            <person name="Lowe C.B."/>
            <person name="Holloway A.K."/>
            <person name="Clamp M."/>
            <person name="Gnerre S."/>
            <person name="Alfoldi J."/>
            <person name="Beal K."/>
            <person name="Chang J."/>
            <person name="Clawson H."/>
            <person name="Cuff J."/>
            <person name="Di Palma F."/>
            <person name="Fitzgerald S."/>
            <person name="Flicek P."/>
            <person name="Guttman M."/>
            <person name="Hubisz M.J."/>
            <person name="Jaffe D.B."/>
            <person name="Jungreis I."/>
            <person name="Kent W.J."/>
            <person name="Kostka D."/>
            <person name="Lara M."/>
            <person name="Martins A.L."/>
            <person name="Massingham T."/>
            <person name="Moltke I."/>
            <person name="Raney B.J."/>
            <person name="Rasmussen M.D."/>
            <person name="Robinson J."/>
            <person name="Stark A."/>
            <person name="Vilella A.J."/>
            <person name="Wen J."/>
            <person name="Xie X."/>
            <person name="Zody M.C."/>
            <person name="Baldwin J."/>
            <person name="Bloom T."/>
            <person name="Chin C.W."/>
            <person name="Heiman D."/>
            <person name="Nicol R."/>
            <person name="Nusbaum C."/>
            <person name="Young S."/>
            <person name="Wilkinson J."/>
            <person name="Worley K.C."/>
            <person name="Kovar C.L."/>
            <person name="Muzny D.M."/>
            <person name="Gibbs R.A."/>
            <person name="Cree A."/>
            <person name="Dihn H.H."/>
            <person name="Fowler G."/>
            <person name="Jhangiani S."/>
            <person name="Joshi V."/>
            <person name="Lee S."/>
            <person name="Lewis L.R."/>
            <person name="Nazareth L.V."/>
            <person name="Okwuonu G."/>
            <person name="Santibanez J."/>
            <person name="Warren W.C."/>
            <person name="Mardis E.R."/>
            <person name="Weinstock G.M."/>
            <person name="Wilson R.K."/>
            <person name="Delehaunty K."/>
            <person name="Dooling D."/>
            <person name="Fronik C."/>
            <person name="Fulton L."/>
            <person name="Fulton B."/>
            <person name="Graves T."/>
            <person name="Minx P."/>
            <person name="Sodergren E."/>
            <person name="Birney E."/>
            <person name="Margulies E.H."/>
            <person name="Herrero J."/>
            <person name="Green E.D."/>
            <person name="Haussler D."/>
            <person name="Siepel A."/>
            <person name="Goldman N."/>
            <person name="Pollard K.S."/>
            <person name="Pedersen J.S."/>
            <person name="Lander E.S."/>
            <person name="Kellis M."/>
        </authorList>
    </citation>
    <scope>NUCLEOTIDE SEQUENCE [LARGE SCALE GENOMIC DNA]</scope>
    <source>
        <strain evidence="13 14">Thorbecke inbred</strain>
    </source>
</reference>
<evidence type="ECO:0000256" key="5">
    <source>
        <dbReference type="ARBA" id="ARBA00023136"/>
    </source>
</evidence>
<accession>G1SMW2</accession>
<feature type="domain" description="Ig-like" evidence="12">
    <location>
        <begin position="115"/>
        <end position="212"/>
    </location>
</feature>
<dbReference type="SMART" id="SM00409">
    <property type="entry name" value="IG"/>
    <property type="match status" value="3"/>
</dbReference>
<dbReference type="PANTHER" id="PTHR11481">
    <property type="entry name" value="IMMUNOGLOBULIN FC RECEPTOR"/>
    <property type="match status" value="1"/>
</dbReference>
<evidence type="ECO:0000256" key="2">
    <source>
        <dbReference type="ARBA" id="ARBA00022475"/>
    </source>
</evidence>
<keyword evidence="10" id="KW-0812">Transmembrane</keyword>
<organism evidence="13 14">
    <name type="scientific">Oryctolagus cuniculus</name>
    <name type="common">Rabbit</name>
    <dbReference type="NCBI Taxonomy" id="9986"/>
    <lineage>
        <taxon>Eukaryota</taxon>
        <taxon>Metazoa</taxon>
        <taxon>Chordata</taxon>
        <taxon>Craniata</taxon>
        <taxon>Vertebrata</taxon>
        <taxon>Euteleostomi</taxon>
        <taxon>Mammalia</taxon>
        <taxon>Eutheria</taxon>
        <taxon>Euarchontoglires</taxon>
        <taxon>Glires</taxon>
        <taxon>Lagomorpha</taxon>
        <taxon>Leporidae</taxon>
        <taxon>Oryctolagus</taxon>
    </lineage>
</organism>
<dbReference type="PROSITE" id="PS50835">
    <property type="entry name" value="IG_LIKE"/>
    <property type="match status" value="3"/>
</dbReference>
<keyword evidence="14" id="KW-1185">Reference proteome</keyword>
<dbReference type="GeneTree" id="ENSGT01050000244808"/>
<evidence type="ECO:0000313" key="13">
    <source>
        <dbReference type="Ensembl" id="ENSOCUP00000004287.3"/>
    </source>
</evidence>
<keyword evidence="5 10" id="KW-0472">Membrane</keyword>
<evidence type="ECO:0000256" key="9">
    <source>
        <dbReference type="SAM" id="MobiDB-lite"/>
    </source>
</evidence>
<gene>
    <name evidence="13" type="primary">FCRL1</name>
</gene>
<dbReference type="InterPro" id="IPR003598">
    <property type="entry name" value="Ig_sub2"/>
</dbReference>
<dbReference type="Proteomes" id="UP000001811">
    <property type="component" value="Chromosome 13"/>
</dbReference>
<dbReference type="SMR" id="G1SMW2"/>
<dbReference type="FunFam" id="2.60.40.10:FF:000651">
    <property type="entry name" value="Fc receptor like 1"/>
    <property type="match status" value="1"/>
</dbReference>
<dbReference type="STRING" id="9986.ENSOCUP00000004287"/>
<dbReference type="GO" id="GO:0006955">
    <property type="term" value="P:immune response"/>
    <property type="evidence" value="ECO:0007669"/>
    <property type="project" value="TreeGrafter"/>
</dbReference>
<name>G1SMW2_RABIT</name>
<feature type="signal peptide" evidence="11">
    <location>
        <begin position="1"/>
        <end position="19"/>
    </location>
</feature>
<evidence type="ECO:0000256" key="11">
    <source>
        <dbReference type="SAM" id="SignalP"/>
    </source>
</evidence>
<dbReference type="CDD" id="cd00096">
    <property type="entry name" value="Ig"/>
    <property type="match status" value="2"/>
</dbReference>
<dbReference type="Pfam" id="PF13895">
    <property type="entry name" value="Ig_2"/>
    <property type="match status" value="1"/>
</dbReference>
<dbReference type="FunFam" id="2.60.40.10:FF:000357">
    <property type="entry name" value="Fc receptor like 1"/>
    <property type="match status" value="1"/>
</dbReference>
<comment type="subcellular location">
    <subcellularLocation>
        <location evidence="1">Cell membrane</location>
    </subcellularLocation>
</comment>
<dbReference type="InterPro" id="IPR036179">
    <property type="entry name" value="Ig-like_dom_sf"/>
</dbReference>
<feature type="region of interest" description="Disordered" evidence="9">
    <location>
        <begin position="342"/>
        <end position="369"/>
    </location>
</feature>
<feature type="domain" description="Ig-like" evidence="12">
    <location>
        <begin position="22"/>
        <end position="103"/>
    </location>
</feature>
<dbReference type="EMBL" id="AAGW02000370">
    <property type="status" value="NOT_ANNOTATED_CDS"/>
    <property type="molecule type" value="Genomic_DNA"/>
</dbReference>
<evidence type="ECO:0000256" key="8">
    <source>
        <dbReference type="ARBA" id="ARBA00023319"/>
    </source>
</evidence>
<evidence type="ECO:0000256" key="10">
    <source>
        <dbReference type="SAM" id="Phobius"/>
    </source>
</evidence>
<feature type="domain" description="Ig-like" evidence="12">
    <location>
        <begin position="214"/>
        <end position="297"/>
    </location>
</feature>
<keyword evidence="10" id="KW-1133">Transmembrane helix</keyword>